<dbReference type="PANTHER" id="PTHR33320">
    <property type="entry name" value="METHIONYL-TRNA SYNTHETASE"/>
    <property type="match status" value="1"/>
</dbReference>
<keyword evidence="3" id="KW-1185">Reference proteome</keyword>
<feature type="region of interest" description="Disordered" evidence="1">
    <location>
        <begin position="1"/>
        <end position="32"/>
    </location>
</feature>
<sequence length="242" mass="26283">MHASIRQAPVPWIGSADDDASTPTTRGILMTPTRPAGGYVLAARSTPSAHPHVYHTAPSRSPFQHFHPYDHTHGETGSSSNRSERGRPPAPLFLSPAFLSPRAAPLLLPSPENLRRSEDNQSIPNTILVVLYLSAQSIDPQSLQELASARSKKKQMAMEAVRALCGAEKERVVATQKAPGACPRCGGAVVAIDVESERRILGLPLCLKNKRKYSCSKCLRRLVTLYSETIQQLELFPASSAD</sequence>
<evidence type="ECO:0000313" key="2">
    <source>
        <dbReference type="EMBL" id="KAF8651560.1"/>
    </source>
</evidence>
<proteinExistence type="predicted"/>
<name>A0A835A1P8_9POAL</name>
<reference evidence="2" key="1">
    <citation type="submission" date="2020-07" db="EMBL/GenBank/DDBJ databases">
        <title>Genome sequence and genetic diversity analysis of an under-domesticated orphan crop, white fonio (Digitaria exilis).</title>
        <authorList>
            <person name="Bennetzen J.L."/>
            <person name="Chen S."/>
            <person name="Ma X."/>
            <person name="Wang X."/>
            <person name="Yssel A.E.J."/>
            <person name="Chaluvadi S.R."/>
            <person name="Johnson M."/>
            <person name="Gangashetty P."/>
            <person name="Hamidou F."/>
            <person name="Sanogo M.D."/>
            <person name="Zwaenepoel A."/>
            <person name="Wallace J."/>
            <person name="Van De Peer Y."/>
            <person name="Van Deynze A."/>
        </authorList>
    </citation>
    <scope>NUCLEOTIDE SEQUENCE</scope>
    <source>
        <tissue evidence="2">Leaves</tissue>
    </source>
</reference>
<dbReference type="Proteomes" id="UP000636709">
    <property type="component" value="Unassembled WGS sequence"/>
</dbReference>
<evidence type="ECO:0000256" key="1">
    <source>
        <dbReference type="SAM" id="MobiDB-lite"/>
    </source>
</evidence>
<dbReference type="AlphaFoldDB" id="A0A835A1P8"/>
<protein>
    <submittedName>
        <fullName evidence="2">Uncharacterized protein</fullName>
    </submittedName>
</protein>
<evidence type="ECO:0000313" key="3">
    <source>
        <dbReference type="Proteomes" id="UP000636709"/>
    </source>
</evidence>
<accession>A0A835A1P8</accession>
<dbReference type="PANTHER" id="PTHR33320:SF35">
    <property type="entry name" value="METHIONYL-TRNA SYNTHETASE"/>
    <property type="match status" value="1"/>
</dbReference>
<feature type="region of interest" description="Disordered" evidence="1">
    <location>
        <begin position="49"/>
        <end position="90"/>
    </location>
</feature>
<organism evidence="2 3">
    <name type="scientific">Digitaria exilis</name>
    <dbReference type="NCBI Taxonomy" id="1010633"/>
    <lineage>
        <taxon>Eukaryota</taxon>
        <taxon>Viridiplantae</taxon>
        <taxon>Streptophyta</taxon>
        <taxon>Embryophyta</taxon>
        <taxon>Tracheophyta</taxon>
        <taxon>Spermatophyta</taxon>
        <taxon>Magnoliopsida</taxon>
        <taxon>Liliopsida</taxon>
        <taxon>Poales</taxon>
        <taxon>Poaceae</taxon>
        <taxon>PACMAD clade</taxon>
        <taxon>Panicoideae</taxon>
        <taxon>Panicodae</taxon>
        <taxon>Paniceae</taxon>
        <taxon>Anthephorinae</taxon>
        <taxon>Digitaria</taxon>
    </lineage>
</organism>
<comment type="caution">
    <text evidence="2">The sequence shown here is derived from an EMBL/GenBank/DDBJ whole genome shotgun (WGS) entry which is preliminary data.</text>
</comment>
<gene>
    <name evidence="2" type="ORF">HU200_063381</name>
</gene>
<dbReference type="OrthoDB" id="610577at2759"/>
<dbReference type="EMBL" id="JACEFO010002677">
    <property type="protein sequence ID" value="KAF8651560.1"/>
    <property type="molecule type" value="Genomic_DNA"/>
</dbReference>